<name>A0A0F8ZWE2_9ZZZZ</name>
<dbReference type="AlphaFoldDB" id="A0A0F8ZWE2"/>
<proteinExistence type="predicted"/>
<evidence type="ECO:0000313" key="1">
    <source>
        <dbReference type="EMBL" id="KKK70749.1"/>
    </source>
</evidence>
<comment type="caution">
    <text evidence="1">The sequence shown here is derived from an EMBL/GenBank/DDBJ whole genome shotgun (WGS) entry which is preliminary data.</text>
</comment>
<gene>
    <name evidence="1" type="ORF">LCGC14_2920860</name>
</gene>
<accession>A0A0F8ZWE2</accession>
<sequence>MIAIKPVCLAPILLLSPQRIEQSGYGATLSAEQMSQHMLSQFFLVLPLGSQSGLFEDNLQDVVG</sequence>
<organism evidence="1">
    <name type="scientific">marine sediment metagenome</name>
    <dbReference type="NCBI Taxonomy" id="412755"/>
    <lineage>
        <taxon>unclassified sequences</taxon>
        <taxon>metagenomes</taxon>
        <taxon>ecological metagenomes</taxon>
    </lineage>
</organism>
<dbReference type="EMBL" id="LAZR01058041">
    <property type="protein sequence ID" value="KKK70749.1"/>
    <property type="molecule type" value="Genomic_DNA"/>
</dbReference>
<protein>
    <submittedName>
        <fullName evidence="1">Uncharacterized protein</fullName>
    </submittedName>
</protein>
<reference evidence="1" key="1">
    <citation type="journal article" date="2015" name="Nature">
        <title>Complex archaea that bridge the gap between prokaryotes and eukaryotes.</title>
        <authorList>
            <person name="Spang A."/>
            <person name="Saw J.H."/>
            <person name="Jorgensen S.L."/>
            <person name="Zaremba-Niedzwiedzka K."/>
            <person name="Martijn J."/>
            <person name="Lind A.E."/>
            <person name="van Eijk R."/>
            <person name="Schleper C."/>
            <person name="Guy L."/>
            <person name="Ettema T.J."/>
        </authorList>
    </citation>
    <scope>NUCLEOTIDE SEQUENCE</scope>
</reference>